<dbReference type="SUPFAM" id="SSF52266">
    <property type="entry name" value="SGNH hydrolase"/>
    <property type="match status" value="1"/>
</dbReference>
<dbReference type="EMBL" id="JBEPBX010000010">
    <property type="protein sequence ID" value="MER6614415.1"/>
    <property type="molecule type" value="Genomic_DNA"/>
</dbReference>
<protein>
    <submittedName>
        <fullName evidence="3">GDSL-type esterase/lipase family protein</fullName>
    </submittedName>
</protein>
<reference evidence="3 4" key="1">
    <citation type="submission" date="2024-06" db="EMBL/GenBank/DDBJ databases">
        <title>The Natural Products Discovery Center: Release of the First 8490 Sequenced Strains for Exploring Actinobacteria Biosynthetic Diversity.</title>
        <authorList>
            <person name="Kalkreuter E."/>
            <person name="Kautsar S.A."/>
            <person name="Yang D."/>
            <person name="Bader C.D."/>
            <person name="Teijaro C.N."/>
            <person name="Fluegel L."/>
            <person name="Davis C.M."/>
            <person name="Simpson J.R."/>
            <person name="Lauterbach L."/>
            <person name="Steele A.D."/>
            <person name="Gui C."/>
            <person name="Meng S."/>
            <person name="Li G."/>
            <person name="Viehrig K."/>
            <person name="Ye F."/>
            <person name="Su P."/>
            <person name="Kiefer A.F."/>
            <person name="Nichols A."/>
            <person name="Cepeda A.J."/>
            <person name="Yan W."/>
            <person name="Fan B."/>
            <person name="Jiang Y."/>
            <person name="Adhikari A."/>
            <person name="Zheng C.-J."/>
            <person name="Schuster L."/>
            <person name="Cowan T.M."/>
            <person name="Smanski M.J."/>
            <person name="Chevrette M.G."/>
            <person name="De Carvalho L.P.S."/>
            <person name="Shen B."/>
        </authorList>
    </citation>
    <scope>NUCLEOTIDE SEQUENCE [LARGE SCALE GENOMIC DNA]</scope>
    <source>
        <strain evidence="3 4">NPDC000837</strain>
    </source>
</reference>
<feature type="region of interest" description="Disordered" evidence="1">
    <location>
        <begin position="1"/>
        <end position="22"/>
    </location>
</feature>
<dbReference type="Gene3D" id="3.40.50.1110">
    <property type="entry name" value="SGNH hydrolase"/>
    <property type="match status" value="1"/>
</dbReference>
<gene>
    <name evidence="3" type="ORF">ABT276_13780</name>
</gene>
<sequence>MSAFPGARSLVEGAPGLRGTERGLRPARLPEWTRQQVLDPFFELETELSAGARLALRTEAVHLELTLHAVRVPGPGGEPAPAAVDLVVDGHLLRRVALSGGDLMLPATAESDAALVAGGPETIRFPDLPPGEKEIRIWLPHTAVCDLVSLRSDRPVGPSRQSASSPRWVHHGSSISHCVEAAGPTGMWPAVAATAHGLRLTNLGFSGNAMLDPCVARTIRDLPADLISLEIGINIVGAAAMRLRTFRPAVHGFLDTIREKHPEVPMVIVSPVPCPALEDRPGPLAVDPATGRVRAVGDPRDIPLGALTLSAARDHLARLVQQRQRSDPALVHLDGRTLLKPDETSDLHDGLHPNATAYLRMGARFAEFVASHCEELRILHRTNTR</sequence>
<dbReference type="Proteomes" id="UP001445472">
    <property type="component" value="Unassembled WGS sequence"/>
</dbReference>
<dbReference type="Pfam" id="PF13472">
    <property type="entry name" value="Lipase_GDSL_2"/>
    <property type="match status" value="1"/>
</dbReference>
<feature type="domain" description="SGNH hydrolase-type esterase" evidence="2">
    <location>
        <begin position="172"/>
        <end position="358"/>
    </location>
</feature>
<dbReference type="InterPro" id="IPR036514">
    <property type="entry name" value="SGNH_hydro_sf"/>
</dbReference>
<organism evidence="3 4">
    <name type="scientific">Streptomyces xantholiticus</name>
    <dbReference type="NCBI Taxonomy" id="68285"/>
    <lineage>
        <taxon>Bacteria</taxon>
        <taxon>Bacillati</taxon>
        <taxon>Actinomycetota</taxon>
        <taxon>Actinomycetes</taxon>
        <taxon>Kitasatosporales</taxon>
        <taxon>Streptomycetaceae</taxon>
        <taxon>Streptomyces</taxon>
    </lineage>
</organism>
<dbReference type="InterPro" id="IPR013830">
    <property type="entry name" value="SGNH_hydro"/>
</dbReference>
<keyword evidence="4" id="KW-1185">Reference proteome</keyword>
<evidence type="ECO:0000256" key="1">
    <source>
        <dbReference type="SAM" id="MobiDB-lite"/>
    </source>
</evidence>
<dbReference type="Gene3D" id="2.60.120.260">
    <property type="entry name" value="Galactose-binding domain-like"/>
    <property type="match status" value="1"/>
</dbReference>
<name>A0ABV1UUF2_9ACTN</name>
<evidence type="ECO:0000313" key="4">
    <source>
        <dbReference type="Proteomes" id="UP001445472"/>
    </source>
</evidence>
<evidence type="ECO:0000313" key="3">
    <source>
        <dbReference type="EMBL" id="MER6614415.1"/>
    </source>
</evidence>
<evidence type="ECO:0000259" key="2">
    <source>
        <dbReference type="Pfam" id="PF13472"/>
    </source>
</evidence>
<comment type="caution">
    <text evidence="3">The sequence shown here is derived from an EMBL/GenBank/DDBJ whole genome shotgun (WGS) entry which is preliminary data.</text>
</comment>
<dbReference type="RefSeq" id="WP_351976271.1">
    <property type="nucleotide sequence ID" value="NZ_JBEPBX010000010.1"/>
</dbReference>
<proteinExistence type="predicted"/>
<accession>A0ABV1UUF2</accession>